<dbReference type="InterPro" id="IPR002298">
    <property type="entry name" value="DNA_polymerase_A"/>
</dbReference>
<dbReference type="PANTHER" id="PTHR10133:SF27">
    <property type="entry name" value="DNA POLYMERASE NU"/>
    <property type="match status" value="1"/>
</dbReference>
<protein>
    <recommendedName>
        <fullName evidence="3 15">DNA polymerase I</fullName>
        <ecNumber evidence="2 15">2.7.7.7</ecNumber>
    </recommendedName>
</protein>
<evidence type="ECO:0000256" key="2">
    <source>
        <dbReference type="ARBA" id="ARBA00012417"/>
    </source>
</evidence>
<dbReference type="SMART" id="SM00475">
    <property type="entry name" value="53EXOc"/>
    <property type="match status" value="1"/>
</dbReference>
<evidence type="ECO:0000259" key="18">
    <source>
        <dbReference type="SMART" id="SM00482"/>
    </source>
</evidence>
<dbReference type="CDD" id="cd08637">
    <property type="entry name" value="DNA_pol_A_pol_I_C"/>
    <property type="match status" value="1"/>
</dbReference>
<dbReference type="PROSITE" id="PS00447">
    <property type="entry name" value="DNA_POLYMERASE_A"/>
    <property type="match status" value="1"/>
</dbReference>
<dbReference type="SUPFAM" id="SSF88723">
    <property type="entry name" value="PIN domain-like"/>
    <property type="match status" value="1"/>
</dbReference>
<feature type="domain" description="5'-3' exonuclease" evidence="17">
    <location>
        <begin position="4"/>
        <end position="265"/>
    </location>
</feature>
<feature type="domain" description="DNA-directed DNA polymerase family A palm" evidence="18">
    <location>
        <begin position="682"/>
        <end position="888"/>
    </location>
</feature>
<keyword evidence="5 16" id="KW-0548">Nucleotidyltransferase</keyword>
<dbReference type="Gene3D" id="3.30.70.370">
    <property type="match status" value="1"/>
</dbReference>
<dbReference type="Gene3D" id="3.30.420.10">
    <property type="entry name" value="Ribonuclease H-like superfamily/Ribonuclease H"/>
    <property type="match status" value="1"/>
</dbReference>
<gene>
    <name evidence="16" type="primary">polA</name>
    <name evidence="19" type="ORF">A4V02_00900</name>
</gene>
<evidence type="ECO:0000256" key="5">
    <source>
        <dbReference type="ARBA" id="ARBA00022695"/>
    </source>
</evidence>
<dbReference type="SMART" id="SM00279">
    <property type="entry name" value="HhH2"/>
    <property type="match status" value="1"/>
</dbReference>
<dbReference type="FunFam" id="1.10.150.20:FF:000002">
    <property type="entry name" value="DNA polymerase I"/>
    <property type="match status" value="1"/>
</dbReference>
<evidence type="ECO:0000313" key="19">
    <source>
        <dbReference type="EMBL" id="ANU62441.1"/>
    </source>
</evidence>
<accession>A0A1Z2XF76</accession>
<dbReference type="CDD" id="cd09859">
    <property type="entry name" value="PIN_53EXO"/>
    <property type="match status" value="1"/>
</dbReference>
<dbReference type="EMBL" id="CP015402">
    <property type="protein sequence ID" value="ANU62441.1"/>
    <property type="molecule type" value="Genomic_DNA"/>
</dbReference>
<dbReference type="OrthoDB" id="9806424at2"/>
<keyword evidence="12 16" id="KW-0238">DNA-binding</keyword>
<dbReference type="Gene3D" id="3.40.50.1010">
    <property type="entry name" value="5'-nuclease"/>
    <property type="match status" value="1"/>
</dbReference>
<dbReference type="SUPFAM" id="SSF56672">
    <property type="entry name" value="DNA/RNA polymerases"/>
    <property type="match status" value="1"/>
</dbReference>
<dbReference type="SMART" id="SM00482">
    <property type="entry name" value="POLAc"/>
    <property type="match status" value="1"/>
</dbReference>
<dbReference type="Gene3D" id="1.20.1060.10">
    <property type="entry name" value="Taq DNA Polymerase, Chain T, domain 4"/>
    <property type="match status" value="1"/>
</dbReference>
<evidence type="ECO:0000256" key="4">
    <source>
        <dbReference type="ARBA" id="ARBA00022679"/>
    </source>
</evidence>
<comment type="similarity">
    <text evidence="1 16">Belongs to the DNA polymerase type-A family.</text>
</comment>
<proteinExistence type="inferred from homology"/>
<name>A0A1B1S6L8_9BACT</name>
<dbReference type="InterPro" id="IPR020045">
    <property type="entry name" value="DNA_polI_H3TH"/>
</dbReference>
<dbReference type="GO" id="GO:0003887">
    <property type="term" value="F:DNA-directed DNA polymerase activity"/>
    <property type="evidence" value="ECO:0007669"/>
    <property type="project" value="UniProtKB-UniRule"/>
</dbReference>
<dbReference type="CDD" id="cd09898">
    <property type="entry name" value="H3TH_53EXO"/>
    <property type="match status" value="1"/>
</dbReference>
<dbReference type="InterPro" id="IPR012337">
    <property type="entry name" value="RNaseH-like_sf"/>
</dbReference>
<keyword evidence="11 16" id="KW-0239">DNA-directed DNA polymerase</keyword>
<evidence type="ECO:0000256" key="7">
    <source>
        <dbReference type="ARBA" id="ARBA00022722"/>
    </source>
</evidence>
<evidence type="ECO:0000256" key="10">
    <source>
        <dbReference type="ARBA" id="ARBA00022839"/>
    </source>
</evidence>
<dbReference type="Proteomes" id="UP000186351">
    <property type="component" value="Chromosome"/>
</dbReference>
<keyword evidence="13 16" id="KW-0234">DNA repair</keyword>
<evidence type="ECO:0000256" key="14">
    <source>
        <dbReference type="ARBA" id="ARBA00049244"/>
    </source>
</evidence>
<dbReference type="NCBIfam" id="TIGR00593">
    <property type="entry name" value="pola"/>
    <property type="match status" value="1"/>
</dbReference>
<dbReference type="GO" id="GO:0003677">
    <property type="term" value="F:DNA binding"/>
    <property type="evidence" value="ECO:0007669"/>
    <property type="project" value="UniProtKB-UniRule"/>
</dbReference>
<keyword evidence="7" id="KW-0540">Nuclease</keyword>
<keyword evidence="9" id="KW-0378">Hydrolase</keyword>
<comment type="catalytic activity">
    <reaction evidence="14 16">
        <text>DNA(n) + a 2'-deoxyribonucleoside 5'-triphosphate = DNA(n+1) + diphosphate</text>
        <dbReference type="Rhea" id="RHEA:22508"/>
        <dbReference type="Rhea" id="RHEA-COMP:17339"/>
        <dbReference type="Rhea" id="RHEA-COMP:17340"/>
        <dbReference type="ChEBI" id="CHEBI:33019"/>
        <dbReference type="ChEBI" id="CHEBI:61560"/>
        <dbReference type="ChEBI" id="CHEBI:173112"/>
        <dbReference type="EC" id="2.7.7.7"/>
    </reaction>
</comment>
<dbReference type="GeneID" id="65535394"/>
<reference evidence="20" key="1">
    <citation type="submission" date="2016-04" db="EMBL/GenBank/DDBJ databases">
        <title>Complete Genome Sequences of Twelve Strains of a Stable Defined Moderately Diverse Mouse Microbiota 2 (sDMDMm2).</title>
        <authorList>
            <person name="Uchimura Y."/>
            <person name="Wyss M."/>
            <person name="Brugiroux S."/>
            <person name="Limenitakis J.P."/>
            <person name="Stecher B."/>
            <person name="McCoy K.D."/>
            <person name="Macpherson A.J."/>
        </authorList>
    </citation>
    <scope>NUCLEOTIDE SEQUENCE [LARGE SCALE GENOMIC DNA]</scope>
    <source>
        <strain evidence="20">YL27</strain>
    </source>
</reference>
<dbReference type="PRINTS" id="PR00868">
    <property type="entry name" value="DNAPOLI"/>
</dbReference>
<dbReference type="SUPFAM" id="SSF53098">
    <property type="entry name" value="Ribonuclease H-like"/>
    <property type="match status" value="1"/>
</dbReference>
<dbReference type="FunFam" id="1.10.150.20:FF:000003">
    <property type="entry name" value="DNA polymerase I"/>
    <property type="match status" value="1"/>
</dbReference>
<dbReference type="EC" id="2.7.7.7" evidence="2 15"/>
<accession>A0A1B1S6L8</accession>
<keyword evidence="4 16" id="KW-0808">Transferase</keyword>
<dbReference type="InterPro" id="IPR008918">
    <property type="entry name" value="HhH2"/>
</dbReference>
<evidence type="ECO:0000256" key="1">
    <source>
        <dbReference type="ARBA" id="ARBA00007705"/>
    </source>
</evidence>
<dbReference type="InterPro" id="IPR020046">
    <property type="entry name" value="5-3_exonucl_a-hlix_arch_N"/>
</dbReference>
<dbReference type="GO" id="GO:0006261">
    <property type="term" value="P:DNA-templated DNA replication"/>
    <property type="evidence" value="ECO:0007669"/>
    <property type="project" value="UniProtKB-UniRule"/>
</dbReference>
<dbReference type="AlphaFoldDB" id="A0A1B1S6L8"/>
<evidence type="ECO:0000256" key="16">
    <source>
        <dbReference type="RuleBase" id="RU004460"/>
    </source>
</evidence>
<dbReference type="KEGG" id="pary:A4V02_00900"/>
<dbReference type="Gene3D" id="1.10.150.20">
    <property type="entry name" value="5' to 3' exonuclease, C-terminal subdomain"/>
    <property type="match status" value="2"/>
</dbReference>
<organism evidence="19 20">
    <name type="scientific">Muribaculum intestinale</name>
    <dbReference type="NCBI Taxonomy" id="1796646"/>
    <lineage>
        <taxon>Bacteria</taxon>
        <taxon>Pseudomonadati</taxon>
        <taxon>Bacteroidota</taxon>
        <taxon>Bacteroidia</taxon>
        <taxon>Bacteroidales</taxon>
        <taxon>Muribaculaceae</taxon>
        <taxon>Muribaculum</taxon>
    </lineage>
</organism>
<dbReference type="InterPro" id="IPR002421">
    <property type="entry name" value="5-3_exonuclease"/>
</dbReference>
<evidence type="ECO:0000256" key="8">
    <source>
        <dbReference type="ARBA" id="ARBA00022763"/>
    </source>
</evidence>
<keyword evidence="20" id="KW-1185">Reference proteome</keyword>
<dbReference type="InterPro" id="IPR029060">
    <property type="entry name" value="PIN-like_dom_sf"/>
</dbReference>
<dbReference type="SUPFAM" id="SSF47807">
    <property type="entry name" value="5' to 3' exonuclease, C-terminal subdomain"/>
    <property type="match status" value="1"/>
</dbReference>
<dbReference type="InterPro" id="IPR001098">
    <property type="entry name" value="DNA-dir_DNA_pol_A_palm_dom"/>
</dbReference>
<dbReference type="RefSeq" id="WP_068959840.1">
    <property type="nucleotide sequence ID" value="NZ_CAQVRK010000009.1"/>
</dbReference>
<dbReference type="InterPro" id="IPR019760">
    <property type="entry name" value="DNA-dir_DNA_pol_A_CS"/>
</dbReference>
<keyword evidence="6 16" id="KW-0235">DNA replication</keyword>
<evidence type="ECO:0000256" key="15">
    <source>
        <dbReference type="NCBIfam" id="TIGR00593"/>
    </source>
</evidence>
<dbReference type="Pfam" id="PF02739">
    <property type="entry name" value="5_3_exonuc_N"/>
    <property type="match status" value="1"/>
</dbReference>
<evidence type="ECO:0000256" key="11">
    <source>
        <dbReference type="ARBA" id="ARBA00022932"/>
    </source>
</evidence>
<evidence type="ECO:0000256" key="9">
    <source>
        <dbReference type="ARBA" id="ARBA00022801"/>
    </source>
</evidence>
<dbReference type="Pfam" id="PF01612">
    <property type="entry name" value="DNA_pol_A_exo1"/>
    <property type="match status" value="1"/>
</dbReference>
<evidence type="ECO:0000256" key="13">
    <source>
        <dbReference type="ARBA" id="ARBA00023204"/>
    </source>
</evidence>
<dbReference type="Pfam" id="PF00476">
    <property type="entry name" value="DNA_pol_A"/>
    <property type="match status" value="1"/>
</dbReference>
<evidence type="ECO:0000256" key="12">
    <source>
        <dbReference type="ARBA" id="ARBA00023125"/>
    </source>
</evidence>
<evidence type="ECO:0000256" key="6">
    <source>
        <dbReference type="ARBA" id="ARBA00022705"/>
    </source>
</evidence>
<evidence type="ECO:0000313" key="20">
    <source>
        <dbReference type="Proteomes" id="UP000186351"/>
    </source>
</evidence>
<dbReference type="FunFam" id="1.20.1060.10:FF:000001">
    <property type="entry name" value="DNA polymerase I"/>
    <property type="match status" value="1"/>
</dbReference>
<evidence type="ECO:0000256" key="3">
    <source>
        <dbReference type="ARBA" id="ARBA00020311"/>
    </source>
</evidence>
<evidence type="ECO:0000259" key="17">
    <source>
        <dbReference type="SMART" id="SM00475"/>
    </source>
</evidence>
<dbReference type="PANTHER" id="PTHR10133">
    <property type="entry name" value="DNA POLYMERASE I"/>
    <property type="match status" value="1"/>
</dbReference>
<dbReference type="CDD" id="cd06140">
    <property type="entry name" value="DNA_polA_I_Bacillus_like_exo"/>
    <property type="match status" value="1"/>
</dbReference>
<dbReference type="InterPro" id="IPR018320">
    <property type="entry name" value="DNA_polymerase_1"/>
</dbReference>
<sequence length="924" mass="102441">MTDKKLFLLDAYALIYRAYYALIRAPRITSQGMNTSAIFGFVNTLDEVLKKENPSHIAVCFDPSGPTFRHEMYEAYKAQREKQPEDITRSVPYIKDIIRAYGIPVVEVPGYEADDVIGTLSRNAERDGYTTYMMTPDKDYGQLVTDRVFMYRPSVRGADIEIRGPKEVCAKYGIDTPAQVIDLLALEGDAVDNIPGCPGVGEKTAAKLIGEWGSVENLLDNTSQLKGAMQKRIIENAEQIRFSKILATIKTDVPVDISIDALKRGIPDTSELARIYGELEFRTFLKRLSDVAADTAVAAPKVEAEGVMGSLFDMPQVAENQTGIDVARFDETTASYRTLDSVSEVERFVGSLQGVAQIGVASYATGECDMTSRWHGIAVATSPGNAVYIVLPGDAEQRRQMVTAIAPLFQSSTTVVVSHDVKREMILLRREGVMFTAPYFDTGIAHYLLEPEMNHALPRLAAAMLACHTLDYDNESRLSKKGEMLPAGEEAKRLCEMADVTLRLHRPLLDRIDSDGLRHLMDDIELPLVGVLADMEWTGVRIDVHALAELQRRFSTQLRAMEEDAYRLAGTTFNIASPSQVGEVLFGRLQLDPKAKRTKKGGYSTTEEILDKYRDAHPLVGLILDIRGLRKLLTTYIEALPAMINPATGKIHTTYNQTVTATGRISSANPNLQNIPIRTDNGREIRRAFIADPGCVFMSADYSQIELRVIADISGDKDMIDAFVSDVDIHQATAAKIYHESLESVTPEQRAKAKTANFGIIYGISAFGLAQRLRIPRAEAKELIDGYFRTYPHIREYIAESIEKAKSQGYVTTIMGRKRMLPDINSANAVVRGYAERNAVNAPIQGSAADIIKVAMISVARHFRERGLKSRMIMQVHDELIFNIVPEELAEVQEIVTADMMGAYKGKVPLEVSSGVGHNWLEAH</sequence>
<dbReference type="InterPro" id="IPR036397">
    <property type="entry name" value="RNaseH_sf"/>
</dbReference>
<dbReference type="InterPro" id="IPR043502">
    <property type="entry name" value="DNA/RNA_pol_sf"/>
</dbReference>
<keyword evidence="8 16" id="KW-0227">DNA damage</keyword>
<dbReference type="GO" id="GO:0008408">
    <property type="term" value="F:3'-5' exonuclease activity"/>
    <property type="evidence" value="ECO:0007669"/>
    <property type="project" value="InterPro"/>
</dbReference>
<dbReference type="GO" id="GO:0008409">
    <property type="term" value="F:5'-3' exonuclease activity"/>
    <property type="evidence" value="ECO:0007669"/>
    <property type="project" value="InterPro"/>
</dbReference>
<dbReference type="InterPro" id="IPR036279">
    <property type="entry name" value="5-3_exonuclease_C_sf"/>
</dbReference>
<dbReference type="Pfam" id="PF01367">
    <property type="entry name" value="5_3_exonuc"/>
    <property type="match status" value="1"/>
</dbReference>
<keyword evidence="10" id="KW-0269">Exonuclease</keyword>
<dbReference type="STRING" id="1796646.A4V02_00900"/>
<dbReference type="GO" id="GO:0006302">
    <property type="term" value="P:double-strand break repair"/>
    <property type="evidence" value="ECO:0007669"/>
    <property type="project" value="TreeGrafter"/>
</dbReference>
<dbReference type="NCBIfam" id="NF004397">
    <property type="entry name" value="PRK05755.1"/>
    <property type="match status" value="1"/>
</dbReference>
<dbReference type="InterPro" id="IPR002562">
    <property type="entry name" value="3'-5'_exonuclease_dom"/>
</dbReference>